<keyword evidence="2" id="KW-0444">Lipid biosynthesis</keyword>
<keyword evidence="4" id="KW-0443">Lipid metabolism</keyword>
<evidence type="ECO:0000256" key="6">
    <source>
        <dbReference type="SAM" id="MobiDB-lite"/>
    </source>
</evidence>
<dbReference type="InterPro" id="IPR002123">
    <property type="entry name" value="Plipid/glycerol_acylTrfase"/>
</dbReference>
<name>A0ABT6SRQ2_9ACTN</name>
<keyword evidence="9" id="KW-1185">Reference proteome</keyword>
<accession>A0ABT6SRQ2</accession>
<proteinExistence type="predicted"/>
<dbReference type="Proteomes" id="UP001237105">
    <property type="component" value="Unassembled WGS sequence"/>
</dbReference>
<evidence type="ECO:0000256" key="5">
    <source>
        <dbReference type="ARBA" id="ARBA00023315"/>
    </source>
</evidence>
<evidence type="ECO:0000256" key="4">
    <source>
        <dbReference type="ARBA" id="ARBA00023098"/>
    </source>
</evidence>
<feature type="region of interest" description="Disordered" evidence="6">
    <location>
        <begin position="1"/>
        <end position="47"/>
    </location>
</feature>
<evidence type="ECO:0000256" key="3">
    <source>
        <dbReference type="ARBA" id="ARBA00022679"/>
    </source>
</evidence>
<dbReference type="PANTHER" id="PTHR10434">
    <property type="entry name" value="1-ACYL-SN-GLYCEROL-3-PHOSPHATE ACYLTRANSFERASE"/>
    <property type="match status" value="1"/>
</dbReference>
<evidence type="ECO:0000313" key="9">
    <source>
        <dbReference type="Proteomes" id="UP001237105"/>
    </source>
</evidence>
<dbReference type="SUPFAM" id="SSF69593">
    <property type="entry name" value="Glycerol-3-phosphate (1)-acyltransferase"/>
    <property type="match status" value="1"/>
</dbReference>
<feature type="compositionally biased region" description="Basic and acidic residues" evidence="6">
    <location>
        <begin position="293"/>
        <end position="302"/>
    </location>
</feature>
<dbReference type="CDD" id="cd07989">
    <property type="entry name" value="LPLAT_AGPAT-like"/>
    <property type="match status" value="1"/>
</dbReference>
<evidence type="ECO:0000256" key="1">
    <source>
        <dbReference type="ARBA" id="ARBA00005189"/>
    </source>
</evidence>
<feature type="domain" description="Phospholipid/glycerol acyltransferase" evidence="7">
    <location>
        <begin position="122"/>
        <end position="234"/>
    </location>
</feature>
<comment type="caution">
    <text evidence="8">The sequence shown here is derived from an EMBL/GenBank/DDBJ whole genome shotgun (WGS) entry which is preliminary data.</text>
</comment>
<keyword evidence="5 8" id="KW-0012">Acyltransferase</keyword>
<feature type="region of interest" description="Disordered" evidence="6">
    <location>
        <begin position="272"/>
        <end position="302"/>
    </location>
</feature>
<dbReference type="GO" id="GO:0016746">
    <property type="term" value="F:acyltransferase activity"/>
    <property type="evidence" value="ECO:0007669"/>
    <property type="project" value="UniProtKB-KW"/>
</dbReference>
<evidence type="ECO:0000259" key="7">
    <source>
        <dbReference type="SMART" id="SM00563"/>
    </source>
</evidence>
<reference evidence="8 9" key="1">
    <citation type="submission" date="2023-05" db="EMBL/GenBank/DDBJ databases">
        <title>Draft genome sequence of Streptomyces sp. B-S-A12 isolated from a cave soil in Thailand.</title>
        <authorList>
            <person name="Chamroensaksri N."/>
            <person name="Muangham S."/>
        </authorList>
    </citation>
    <scope>NUCLEOTIDE SEQUENCE [LARGE SCALE GENOMIC DNA]</scope>
    <source>
        <strain evidence="8 9">B-S-A12</strain>
    </source>
</reference>
<evidence type="ECO:0000256" key="2">
    <source>
        <dbReference type="ARBA" id="ARBA00022516"/>
    </source>
</evidence>
<dbReference type="SMART" id="SM00563">
    <property type="entry name" value="PlsC"/>
    <property type="match status" value="1"/>
</dbReference>
<dbReference type="RefSeq" id="WP_282534188.1">
    <property type="nucleotide sequence ID" value="NZ_JASCIS010000005.1"/>
</dbReference>
<dbReference type="EMBL" id="JASCIS010000005">
    <property type="protein sequence ID" value="MDI3418275.1"/>
    <property type="molecule type" value="Genomic_DNA"/>
</dbReference>
<organism evidence="8 9">
    <name type="scientific">Streptomyces luteolus</name>
    <dbReference type="NCBI Taxonomy" id="3043615"/>
    <lineage>
        <taxon>Bacteria</taxon>
        <taxon>Bacillati</taxon>
        <taxon>Actinomycetota</taxon>
        <taxon>Actinomycetes</taxon>
        <taxon>Kitasatosporales</taxon>
        <taxon>Streptomycetaceae</taxon>
        <taxon>Streptomyces</taxon>
    </lineage>
</organism>
<protein>
    <submittedName>
        <fullName evidence="8">1-acyl-sn-glycerol-3-phosphate acyltransferase</fullName>
    </submittedName>
</protein>
<dbReference type="PANTHER" id="PTHR10434:SF64">
    <property type="entry name" value="1-ACYL-SN-GLYCEROL-3-PHOSPHATE ACYLTRANSFERASE-RELATED"/>
    <property type="match status" value="1"/>
</dbReference>
<comment type="pathway">
    <text evidence="1">Lipid metabolism.</text>
</comment>
<dbReference type="Pfam" id="PF01553">
    <property type="entry name" value="Acyltransferase"/>
    <property type="match status" value="1"/>
</dbReference>
<keyword evidence="3" id="KW-0808">Transferase</keyword>
<feature type="compositionally biased region" description="Low complexity" evidence="6">
    <location>
        <begin position="17"/>
        <end position="35"/>
    </location>
</feature>
<sequence length="302" mass="31480">MNGPVATAASTPVTPPGASLAQPGASLAPPGASLAPPRPQSPWFPASPCTPRCARPAAPPVPRLATVRRYAAFGQVVAGALASPSATRDGEAVRDRARALLASLDVRLDAGDVPLTVPGTGTLVVADHISWLDIVALLACEPVTLVAKREVGRWPVVGPLARRVDTCFIDRGSLRALPRAVDRVREFLAAGRTVAVFPQGTTWCSAAGGGFRRAMFQAAIDASVPVRPVTLSYLQHGRPSAVAGFLGDEGFVPSLHRVARADGLAVRIRAHAPLPTGPGSDRRELAAAAQESVFRDQPRRHG</sequence>
<gene>
    <name evidence="8" type="ORF">QIT00_06820</name>
</gene>
<evidence type="ECO:0000313" key="8">
    <source>
        <dbReference type="EMBL" id="MDI3418275.1"/>
    </source>
</evidence>